<dbReference type="AlphaFoldDB" id="A0A7X1AZZ1"/>
<dbReference type="Pfam" id="PF07610">
    <property type="entry name" value="DUF1573"/>
    <property type="match status" value="1"/>
</dbReference>
<dbReference type="PANTHER" id="PTHR37833">
    <property type="entry name" value="LIPOPROTEIN-RELATED"/>
    <property type="match status" value="1"/>
</dbReference>
<gene>
    <name evidence="2" type="ORF">H5P30_14765</name>
</gene>
<dbReference type="Gene3D" id="2.60.40.10">
    <property type="entry name" value="Immunoglobulins"/>
    <property type="match status" value="1"/>
</dbReference>
<dbReference type="InterPro" id="IPR013783">
    <property type="entry name" value="Ig-like_fold"/>
</dbReference>
<keyword evidence="3" id="KW-1185">Reference proteome</keyword>
<sequence>MKKSLSLILFFLVVSTHSYASLDWNTTKVSQEADPSDSEITAVFRFANIGDDAVTITEVKPSCGCTTTELDKKTYEPGEVGKIEATLKIGSRKGVQTKTIRVSTKGEEKPTVLTMETVIPDLLNIRPAFVFWKKGEVPDGKTIELKVGIEEPIKVLSAESNNGSIEVHLEEIEEGRSYQLHLFPTQTDEAARARITLSTDYPVESPRTYYVYAHIK</sequence>
<name>A0A7X1AZZ1_9BACT</name>
<feature type="chain" id="PRO_5030669179" evidence="1">
    <location>
        <begin position="21"/>
        <end position="216"/>
    </location>
</feature>
<evidence type="ECO:0000313" key="3">
    <source>
        <dbReference type="Proteomes" id="UP000525652"/>
    </source>
</evidence>
<dbReference type="RefSeq" id="WP_185693682.1">
    <property type="nucleotide sequence ID" value="NZ_JACHVA010000116.1"/>
</dbReference>
<keyword evidence="1" id="KW-0732">Signal</keyword>
<proteinExistence type="predicted"/>
<protein>
    <submittedName>
        <fullName evidence="2">DUF1573 domain-containing protein</fullName>
    </submittedName>
</protein>
<dbReference type="EMBL" id="JACHVA010000116">
    <property type="protein sequence ID" value="MBC2603042.1"/>
    <property type="molecule type" value="Genomic_DNA"/>
</dbReference>
<organism evidence="2 3">
    <name type="scientific">Puniceicoccus vermicola</name>
    <dbReference type="NCBI Taxonomy" id="388746"/>
    <lineage>
        <taxon>Bacteria</taxon>
        <taxon>Pseudomonadati</taxon>
        <taxon>Verrucomicrobiota</taxon>
        <taxon>Opitutia</taxon>
        <taxon>Puniceicoccales</taxon>
        <taxon>Puniceicoccaceae</taxon>
        <taxon>Puniceicoccus</taxon>
    </lineage>
</organism>
<dbReference type="PANTHER" id="PTHR37833:SF1">
    <property type="entry name" value="SIGNAL PEPTIDE PROTEIN"/>
    <property type="match status" value="1"/>
</dbReference>
<evidence type="ECO:0000313" key="2">
    <source>
        <dbReference type="EMBL" id="MBC2603042.1"/>
    </source>
</evidence>
<feature type="signal peptide" evidence="1">
    <location>
        <begin position="1"/>
        <end position="20"/>
    </location>
</feature>
<evidence type="ECO:0000256" key="1">
    <source>
        <dbReference type="SAM" id="SignalP"/>
    </source>
</evidence>
<comment type="caution">
    <text evidence="2">The sequence shown here is derived from an EMBL/GenBank/DDBJ whole genome shotgun (WGS) entry which is preliminary data.</text>
</comment>
<reference evidence="2 3" key="1">
    <citation type="submission" date="2020-07" db="EMBL/GenBank/DDBJ databases">
        <authorList>
            <person name="Feng X."/>
        </authorList>
    </citation>
    <scope>NUCLEOTIDE SEQUENCE [LARGE SCALE GENOMIC DNA]</scope>
    <source>
        <strain evidence="2 3">JCM14086</strain>
    </source>
</reference>
<accession>A0A7X1AZZ1</accession>
<dbReference type="InterPro" id="IPR011467">
    <property type="entry name" value="DUF1573"/>
</dbReference>
<dbReference type="Proteomes" id="UP000525652">
    <property type="component" value="Unassembled WGS sequence"/>
</dbReference>